<evidence type="ECO:0000259" key="3">
    <source>
        <dbReference type="Pfam" id="PF13359"/>
    </source>
</evidence>
<sequence length="274" mass="31683">MPSFLEKNQTSFTTEQANLSRKVTTCRWSVESANGRIKNKYTFWDNVVPISYLPIINSLFRITCAIINRFSPVLLTETLYHQRLVDKVELRVRANNELKQKIEDFDLDNRRDWLKIPASGLEGFPTLMMADLYDLTCGVYQVKNISKYNARMQRTNPMYEIFKHKVCTGIVKVLMPSRFHRSITHKLWIEFDTETLGLEAITGYYCRCQIGSRVLGCCSHVCAVLFHLGIGRHEPMPVKKSYITLLLDAAERYSGENGTEIEDPTDNIYLESFD</sequence>
<evidence type="ECO:0000313" key="5">
    <source>
        <dbReference type="Proteomes" id="UP001642540"/>
    </source>
</evidence>
<feature type="domain" description="DDE Tnp4" evidence="3">
    <location>
        <begin position="7"/>
        <end position="68"/>
    </location>
</feature>
<keyword evidence="5" id="KW-1185">Reference proteome</keyword>
<evidence type="ECO:0000256" key="2">
    <source>
        <dbReference type="ARBA" id="ARBA00022723"/>
    </source>
</evidence>
<gene>
    <name evidence="4" type="ORF">ODALV1_LOCUS16078</name>
</gene>
<protein>
    <recommendedName>
        <fullName evidence="3">DDE Tnp4 domain-containing protein</fullName>
    </recommendedName>
</protein>
<evidence type="ECO:0000256" key="1">
    <source>
        <dbReference type="ARBA" id="ARBA00001968"/>
    </source>
</evidence>
<evidence type="ECO:0000313" key="4">
    <source>
        <dbReference type="EMBL" id="CAL8113573.1"/>
    </source>
</evidence>
<dbReference type="InterPro" id="IPR027806">
    <property type="entry name" value="HARBI1_dom"/>
</dbReference>
<accession>A0ABP1QWD5</accession>
<keyword evidence="2" id="KW-0479">Metal-binding</keyword>
<organism evidence="4 5">
    <name type="scientific">Orchesella dallaii</name>
    <dbReference type="NCBI Taxonomy" id="48710"/>
    <lineage>
        <taxon>Eukaryota</taxon>
        <taxon>Metazoa</taxon>
        <taxon>Ecdysozoa</taxon>
        <taxon>Arthropoda</taxon>
        <taxon>Hexapoda</taxon>
        <taxon>Collembola</taxon>
        <taxon>Entomobryomorpha</taxon>
        <taxon>Entomobryoidea</taxon>
        <taxon>Orchesellidae</taxon>
        <taxon>Orchesellinae</taxon>
        <taxon>Orchesella</taxon>
    </lineage>
</organism>
<proteinExistence type="predicted"/>
<comment type="caution">
    <text evidence="4">The sequence shown here is derived from an EMBL/GenBank/DDBJ whole genome shotgun (WGS) entry which is preliminary data.</text>
</comment>
<dbReference type="EMBL" id="CAXLJM020000049">
    <property type="protein sequence ID" value="CAL8113573.1"/>
    <property type="molecule type" value="Genomic_DNA"/>
</dbReference>
<dbReference type="Pfam" id="PF13359">
    <property type="entry name" value="DDE_Tnp_4"/>
    <property type="match status" value="1"/>
</dbReference>
<comment type="cofactor">
    <cofactor evidence="1">
        <name>a divalent metal cation</name>
        <dbReference type="ChEBI" id="CHEBI:60240"/>
    </cofactor>
</comment>
<reference evidence="4 5" key="1">
    <citation type="submission" date="2024-08" db="EMBL/GenBank/DDBJ databases">
        <authorList>
            <person name="Cucini C."/>
            <person name="Frati F."/>
        </authorList>
    </citation>
    <scope>NUCLEOTIDE SEQUENCE [LARGE SCALE GENOMIC DNA]</scope>
</reference>
<dbReference type="Proteomes" id="UP001642540">
    <property type="component" value="Unassembled WGS sequence"/>
</dbReference>
<name>A0ABP1QWD5_9HEXA</name>